<dbReference type="OrthoDB" id="9795634at2"/>
<evidence type="ECO:0000313" key="2">
    <source>
        <dbReference type="EMBL" id="TGD95209.1"/>
    </source>
</evidence>
<evidence type="ECO:0000259" key="1">
    <source>
        <dbReference type="Pfam" id="PF13649"/>
    </source>
</evidence>
<dbReference type="InterPro" id="IPR029063">
    <property type="entry name" value="SAM-dependent_MTases_sf"/>
</dbReference>
<organism evidence="2 3">
    <name type="scientific">Methylobacterium nonmethylotrophicum</name>
    <dbReference type="NCBI Taxonomy" id="1141884"/>
    <lineage>
        <taxon>Bacteria</taxon>
        <taxon>Pseudomonadati</taxon>
        <taxon>Pseudomonadota</taxon>
        <taxon>Alphaproteobacteria</taxon>
        <taxon>Hyphomicrobiales</taxon>
        <taxon>Methylobacteriaceae</taxon>
        <taxon>Methylobacterium</taxon>
    </lineage>
</organism>
<accession>A0A4Z0NHY8</accession>
<gene>
    <name evidence="2" type="ORF">EU555_29345</name>
</gene>
<dbReference type="GO" id="GO:0008168">
    <property type="term" value="F:methyltransferase activity"/>
    <property type="evidence" value="ECO:0007669"/>
    <property type="project" value="UniProtKB-KW"/>
</dbReference>
<sequence>MGMLKMQAGKCATSVSDAESRADLIHTEVPASRRVRSRWLSSAFRMLVDACLLDDPKWYAPLAKALAPRPGERILDCGPGSALRALYCADRFPDSQFVAVEFNRRRVTKAFKRASSMNLSNYKAMTFEDARRTPFGAAYFDKAMLVLNLHGLGPEDKTKNLRELRRILRRGGIVLAADIDQPKASREDVILRLTQLFYGAEATKSHTSGMWPKYLTEAGFTGVRRLSEHPIWIGRMALIRSRKQ</sequence>
<keyword evidence="2" id="KW-0489">Methyltransferase</keyword>
<dbReference type="Pfam" id="PF13649">
    <property type="entry name" value="Methyltransf_25"/>
    <property type="match status" value="1"/>
</dbReference>
<dbReference type="AlphaFoldDB" id="A0A4Z0NHY8"/>
<dbReference type="PANTHER" id="PTHR45128">
    <property type="entry name" value="METHYLTRANSFERASE TYPE 11"/>
    <property type="match status" value="1"/>
</dbReference>
<evidence type="ECO:0000313" key="3">
    <source>
        <dbReference type="Proteomes" id="UP000297535"/>
    </source>
</evidence>
<keyword evidence="2" id="KW-0808">Transferase</keyword>
<dbReference type="EMBL" id="SRLB01000032">
    <property type="protein sequence ID" value="TGD95209.1"/>
    <property type="molecule type" value="Genomic_DNA"/>
</dbReference>
<dbReference type="PANTHER" id="PTHR45128:SF1">
    <property type="entry name" value="S-ADENOSYLMETHIONINE-DEPENDENT METHYLTRANSFERASE RV2258C"/>
    <property type="match status" value="1"/>
</dbReference>
<dbReference type="InterPro" id="IPR053173">
    <property type="entry name" value="SAM-binding_MTase"/>
</dbReference>
<comment type="caution">
    <text evidence="2">The sequence shown here is derived from an EMBL/GenBank/DDBJ whole genome shotgun (WGS) entry which is preliminary data.</text>
</comment>
<dbReference type="SUPFAM" id="SSF53335">
    <property type="entry name" value="S-adenosyl-L-methionine-dependent methyltransferases"/>
    <property type="match status" value="1"/>
</dbReference>
<feature type="domain" description="Methyltransferase" evidence="1">
    <location>
        <begin position="74"/>
        <end position="172"/>
    </location>
</feature>
<proteinExistence type="predicted"/>
<dbReference type="Gene3D" id="3.40.50.150">
    <property type="entry name" value="Vaccinia Virus protein VP39"/>
    <property type="match status" value="1"/>
</dbReference>
<dbReference type="GO" id="GO:0032259">
    <property type="term" value="P:methylation"/>
    <property type="evidence" value="ECO:0007669"/>
    <property type="project" value="UniProtKB-KW"/>
</dbReference>
<name>A0A4Z0NHY8_9HYPH</name>
<dbReference type="Proteomes" id="UP000297535">
    <property type="component" value="Unassembled WGS sequence"/>
</dbReference>
<protein>
    <submittedName>
        <fullName evidence="2">Methyltransferase domain-containing protein</fullName>
    </submittedName>
</protein>
<keyword evidence="3" id="KW-1185">Reference proteome</keyword>
<dbReference type="InterPro" id="IPR041698">
    <property type="entry name" value="Methyltransf_25"/>
</dbReference>
<reference evidence="2 3" key="1">
    <citation type="submission" date="2019-04" db="EMBL/GenBank/DDBJ databases">
        <authorList>
            <person name="Feng G."/>
            <person name="Zhu H."/>
        </authorList>
    </citation>
    <scope>NUCLEOTIDE SEQUENCE [LARGE SCALE GENOMIC DNA]</scope>
    <source>
        <strain evidence="2 3">6HR-1</strain>
    </source>
</reference>